<keyword evidence="7" id="KW-0032">Aminotransferase</keyword>
<comment type="cofactor">
    <cofactor evidence="1 6">
        <name>pyridoxal 5'-phosphate</name>
        <dbReference type="ChEBI" id="CHEBI:597326"/>
    </cofactor>
</comment>
<evidence type="ECO:0000256" key="5">
    <source>
        <dbReference type="ARBA" id="ARBA00023239"/>
    </source>
</evidence>
<dbReference type="RefSeq" id="WP_280662651.1">
    <property type="nucleotide sequence ID" value="NZ_CP120374.1"/>
</dbReference>
<organism evidence="7 8">
    <name type="scientific">Sinorhizobium garamanticum</name>
    <dbReference type="NCBI Taxonomy" id="680247"/>
    <lineage>
        <taxon>Bacteria</taxon>
        <taxon>Pseudomonadati</taxon>
        <taxon>Pseudomonadota</taxon>
        <taxon>Alphaproteobacteria</taxon>
        <taxon>Hyphomicrobiales</taxon>
        <taxon>Rhizobiaceae</taxon>
        <taxon>Sinorhizobium/Ensifer group</taxon>
        <taxon>Sinorhizobium</taxon>
    </lineage>
</organism>
<evidence type="ECO:0000256" key="2">
    <source>
        <dbReference type="ARBA" id="ARBA00009533"/>
    </source>
</evidence>
<dbReference type="GO" id="GO:0008483">
    <property type="term" value="F:transaminase activity"/>
    <property type="evidence" value="ECO:0007669"/>
    <property type="project" value="UniProtKB-KW"/>
</dbReference>
<evidence type="ECO:0000256" key="4">
    <source>
        <dbReference type="ARBA" id="ARBA00022898"/>
    </source>
</evidence>
<accession>A0ABY8DIH6</accession>
<dbReference type="InterPro" id="IPR015424">
    <property type="entry name" value="PyrdxlP-dep_Trfase"/>
</dbReference>
<evidence type="ECO:0000313" key="8">
    <source>
        <dbReference type="Proteomes" id="UP001229355"/>
    </source>
</evidence>
<evidence type="ECO:0000313" key="7">
    <source>
        <dbReference type="EMBL" id="WEX90689.1"/>
    </source>
</evidence>
<dbReference type="Gene3D" id="3.90.1150.10">
    <property type="entry name" value="Aspartate Aminotransferase, domain 1"/>
    <property type="match status" value="1"/>
</dbReference>
<proteinExistence type="inferred from homology"/>
<dbReference type="InterPro" id="IPR015422">
    <property type="entry name" value="PyrdxlP-dep_Trfase_small"/>
</dbReference>
<dbReference type="PANTHER" id="PTHR45677">
    <property type="entry name" value="GLUTAMATE DECARBOXYLASE-RELATED"/>
    <property type="match status" value="1"/>
</dbReference>
<dbReference type="Proteomes" id="UP001229355">
    <property type="component" value="Chromosome 2"/>
</dbReference>
<reference evidence="7 8" key="1">
    <citation type="submission" date="2023-03" db="EMBL/GenBank/DDBJ databases">
        <authorList>
            <person name="Kaur S."/>
            <person name="Espinosa-Saiz D."/>
            <person name="Velazquez E."/>
            <person name="Menendez E."/>
            <person name="diCenzo G.C."/>
        </authorList>
    </citation>
    <scope>NUCLEOTIDE SEQUENCE [LARGE SCALE GENOMIC DNA]</scope>
    <source>
        <strain evidence="7 8">LMG 24692</strain>
    </source>
</reference>
<dbReference type="InterPro" id="IPR002129">
    <property type="entry name" value="PyrdxlP-dep_de-COase"/>
</dbReference>
<keyword evidence="8" id="KW-1185">Reference proteome</keyword>
<evidence type="ECO:0000256" key="1">
    <source>
        <dbReference type="ARBA" id="ARBA00001933"/>
    </source>
</evidence>
<dbReference type="SUPFAM" id="SSF53383">
    <property type="entry name" value="PLP-dependent transferases"/>
    <property type="match status" value="1"/>
</dbReference>
<gene>
    <name evidence="7" type="ORF">PZN02_004248</name>
</gene>
<sequence length="498" mass="51872">MNMNVAVLKAAPAAAPATEPDYADQILGPSTASRRAFRDAMLLAVDMVADGSAASGSYSGTTVQGLSGLLDDLDPLPEVGTGIAAALADIGRPALDHALAVGHPAAMAHLHCPVAVPALAAEVLISATNQSLDSWDQSPFATLVEERVLAQLTKLAGLPPSASGSFTSGGSQSNMTALYLAAARFGAQARRSGVIFTSEQSHFSIRKSAAILGFADDAVIAIATDAEGRMSVSALEAGLQRVLSEGGVAVAVVATAGTTDLGAIDPLAEIADLAAAHDLWMHVDAAYGGGLLFSRHRGRLAGLERAHSIALDFHKMLFQPISCGALLLADGAHFAPLASKADYLNPEDAVFADAPNLVERSMQTTRRADALKVLMTMRSIGRDGLDALICQTLENTRAAAEAVEARDYLRLARPPSLSTVLFRYVPAGGPDLADEITLKTRAALFHAGIAALATTVLDGRVHFKLTLLNPRSTPDVVHRVLDAIGETARELETHHARA</sequence>
<keyword evidence="5 6" id="KW-0456">Lyase</keyword>
<evidence type="ECO:0000256" key="3">
    <source>
        <dbReference type="ARBA" id="ARBA00022793"/>
    </source>
</evidence>
<keyword evidence="3" id="KW-0210">Decarboxylase</keyword>
<dbReference type="EMBL" id="CP120374">
    <property type="protein sequence ID" value="WEX90689.1"/>
    <property type="molecule type" value="Genomic_DNA"/>
</dbReference>
<dbReference type="PANTHER" id="PTHR45677:SF8">
    <property type="entry name" value="CYSTEINE SULFINIC ACID DECARBOXYLASE"/>
    <property type="match status" value="1"/>
</dbReference>
<keyword evidence="4 6" id="KW-0663">Pyridoxal phosphate</keyword>
<name>A0ABY8DIH6_9HYPH</name>
<dbReference type="Pfam" id="PF00282">
    <property type="entry name" value="Pyridoxal_deC"/>
    <property type="match status" value="1"/>
</dbReference>
<dbReference type="InterPro" id="IPR015421">
    <property type="entry name" value="PyrdxlP-dep_Trfase_major"/>
</dbReference>
<protein>
    <submittedName>
        <fullName evidence="7">Aspartate aminotransferase family protein</fullName>
    </submittedName>
</protein>
<dbReference type="Gene3D" id="3.40.640.10">
    <property type="entry name" value="Type I PLP-dependent aspartate aminotransferase-like (Major domain)"/>
    <property type="match status" value="1"/>
</dbReference>
<comment type="similarity">
    <text evidence="2 6">Belongs to the group II decarboxylase family.</text>
</comment>
<keyword evidence="7" id="KW-0808">Transferase</keyword>
<evidence type="ECO:0000256" key="6">
    <source>
        <dbReference type="RuleBase" id="RU000382"/>
    </source>
</evidence>